<evidence type="ECO:0008006" key="4">
    <source>
        <dbReference type="Google" id="ProtNLM"/>
    </source>
</evidence>
<keyword evidence="1" id="KW-0732">Signal</keyword>
<accession>A0ABQ3I3P6</accession>
<evidence type="ECO:0000313" key="2">
    <source>
        <dbReference type="EMBL" id="GHE51977.1"/>
    </source>
</evidence>
<protein>
    <recommendedName>
        <fullName evidence="4">DUF4251 domain-containing protein</fullName>
    </recommendedName>
</protein>
<evidence type="ECO:0000313" key="3">
    <source>
        <dbReference type="Proteomes" id="UP000658258"/>
    </source>
</evidence>
<name>A0ABQ3I3P6_9BACT</name>
<feature type="chain" id="PRO_5045203332" description="DUF4251 domain-containing protein" evidence="1">
    <location>
        <begin position="20"/>
        <end position="180"/>
    </location>
</feature>
<dbReference type="RefSeq" id="WP_189628394.1">
    <property type="nucleotide sequence ID" value="NZ_BNAG01000001.1"/>
</dbReference>
<reference evidence="3" key="1">
    <citation type="journal article" date="2019" name="Int. J. Syst. Evol. Microbiol.">
        <title>The Global Catalogue of Microorganisms (GCM) 10K type strain sequencing project: providing services to taxonomists for standard genome sequencing and annotation.</title>
        <authorList>
            <consortium name="The Broad Institute Genomics Platform"/>
            <consortium name="The Broad Institute Genome Sequencing Center for Infectious Disease"/>
            <person name="Wu L."/>
            <person name="Ma J."/>
        </authorList>
    </citation>
    <scope>NUCLEOTIDE SEQUENCE [LARGE SCALE GENOMIC DNA]</scope>
    <source>
        <strain evidence="3">CGMCC 1.15111</strain>
    </source>
</reference>
<sequence>MKKTILIIILSIGCFSVNAQQDDIISISEFQSIKFNSHTMKQLMEVTDYEAFLKQHYGNPTQKRCSDNPMMPYGCDLYYNGFQLGFDYDDVLMDIIIDGGSNSFTYNDKVLKPGMSIYEVRSLFPNSYNNRYKIKRANNTEDTFVRVMVGHNESPSAILFKLNTNFNVVSEISIDTGGEQ</sequence>
<keyword evidence="3" id="KW-1185">Reference proteome</keyword>
<organism evidence="2 3">
    <name type="scientific">Roseivirga thermotolerans</name>
    <dbReference type="NCBI Taxonomy" id="1758176"/>
    <lineage>
        <taxon>Bacteria</taxon>
        <taxon>Pseudomonadati</taxon>
        <taxon>Bacteroidota</taxon>
        <taxon>Cytophagia</taxon>
        <taxon>Cytophagales</taxon>
        <taxon>Roseivirgaceae</taxon>
        <taxon>Roseivirga</taxon>
    </lineage>
</organism>
<dbReference type="Proteomes" id="UP000658258">
    <property type="component" value="Unassembled WGS sequence"/>
</dbReference>
<gene>
    <name evidence="2" type="ORF">GCM10011340_02760</name>
</gene>
<proteinExistence type="predicted"/>
<dbReference type="EMBL" id="BNAG01000001">
    <property type="protein sequence ID" value="GHE51977.1"/>
    <property type="molecule type" value="Genomic_DNA"/>
</dbReference>
<feature type="signal peptide" evidence="1">
    <location>
        <begin position="1"/>
        <end position="19"/>
    </location>
</feature>
<comment type="caution">
    <text evidence="2">The sequence shown here is derived from an EMBL/GenBank/DDBJ whole genome shotgun (WGS) entry which is preliminary data.</text>
</comment>
<evidence type="ECO:0000256" key="1">
    <source>
        <dbReference type="SAM" id="SignalP"/>
    </source>
</evidence>